<evidence type="ECO:0000313" key="1">
    <source>
        <dbReference type="Proteomes" id="UP001732720"/>
    </source>
</evidence>
<protein>
    <submittedName>
        <fullName evidence="2">Zinc finger protein 517</fullName>
    </submittedName>
</protein>
<reference evidence="2" key="1">
    <citation type="submission" date="2025-08" db="UniProtKB">
        <authorList>
            <consortium name="RefSeq"/>
        </authorList>
    </citation>
    <scope>IDENTIFICATION</scope>
</reference>
<dbReference type="RefSeq" id="XP_073923102.1">
    <property type="nucleotide sequence ID" value="XM_074067001.1"/>
</dbReference>
<sequence length="227" mass="24989">MVVKQPLPDRLQVLVSFEDVALLLSQDEWGCLGPAQRGLYRDVMLETYGNLVSLGYDSRIEKQELTPKQEIPEGIESQSAKSEDHVRIVSKETEEMSRSGGQLENCQRGFAAGGLRTHCSQKINLRSGPMAHLDSPTGKSRHTLVPLVLSVPQTQTLLHITEFLEMGVSVRVCCGLRTLSIGKTSFTPYVPICARACPQRSAPPPFAPPRPAHRAPDPQRVLRNPAS</sequence>
<organism evidence="1 2">
    <name type="scientific">Castor canadensis</name>
    <name type="common">American beaver</name>
    <dbReference type="NCBI Taxonomy" id="51338"/>
    <lineage>
        <taxon>Eukaryota</taxon>
        <taxon>Metazoa</taxon>
        <taxon>Chordata</taxon>
        <taxon>Craniata</taxon>
        <taxon>Vertebrata</taxon>
        <taxon>Euteleostomi</taxon>
        <taxon>Mammalia</taxon>
        <taxon>Eutheria</taxon>
        <taxon>Euarchontoglires</taxon>
        <taxon>Glires</taxon>
        <taxon>Rodentia</taxon>
        <taxon>Castorimorpha</taxon>
        <taxon>Castoridae</taxon>
        <taxon>Castor</taxon>
    </lineage>
</organism>
<proteinExistence type="predicted"/>
<gene>
    <name evidence="2" type="primary">Znf517</name>
</gene>
<name>A0AC58M142_CASCN</name>
<keyword evidence="1" id="KW-1185">Reference proteome</keyword>
<dbReference type="Proteomes" id="UP001732720">
    <property type="component" value="Chromosome 3"/>
</dbReference>
<accession>A0AC58M142</accession>
<evidence type="ECO:0000313" key="2">
    <source>
        <dbReference type="RefSeq" id="XP_073923102.1"/>
    </source>
</evidence>